<proteinExistence type="predicted"/>
<evidence type="ECO:0000313" key="1">
    <source>
        <dbReference type="EMBL" id="MFL0198406.1"/>
    </source>
</evidence>
<evidence type="ECO:0008006" key="3">
    <source>
        <dbReference type="Google" id="ProtNLM"/>
    </source>
</evidence>
<accession>A0ABW8SSX0</accession>
<dbReference type="RefSeq" id="WP_406794515.1">
    <property type="nucleotide sequence ID" value="NZ_JBJHZX010000059.1"/>
</dbReference>
<comment type="caution">
    <text evidence="1">The sequence shown here is derived from an EMBL/GenBank/DDBJ whole genome shotgun (WGS) entry which is preliminary data.</text>
</comment>
<sequence>MGNYARKDMAKKLGCSPSLVGIIGDELGLPIQRKAPTLPRDSFYTTDSIRRLKNDFRIGQKITLKVSYGKGKHKIVKGTVANKTDCLVLVKWKRNGNHRRESFKYAEFCLGEAEVVS</sequence>
<dbReference type="Proteomes" id="UP001623660">
    <property type="component" value="Unassembled WGS sequence"/>
</dbReference>
<protein>
    <recommendedName>
        <fullName evidence="3">Transposase</fullName>
    </recommendedName>
</protein>
<keyword evidence="2" id="KW-1185">Reference proteome</keyword>
<evidence type="ECO:0000313" key="2">
    <source>
        <dbReference type="Proteomes" id="UP001623660"/>
    </source>
</evidence>
<organism evidence="1 2">
    <name type="scientific">Candidatus Clostridium eludens</name>
    <dbReference type="NCBI Taxonomy" id="3381663"/>
    <lineage>
        <taxon>Bacteria</taxon>
        <taxon>Bacillati</taxon>
        <taxon>Bacillota</taxon>
        <taxon>Clostridia</taxon>
        <taxon>Eubacteriales</taxon>
        <taxon>Clostridiaceae</taxon>
        <taxon>Clostridium</taxon>
    </lineage>
</organism>
<dbReference type="EMBL" id="JBJHZX010000059">
    <property type="protein sequence ID" value="MFL0198406.1"/>
    <property type="molecule type" value="Genomic_DNA"/>
</dbReference>
<reference evidence="1 2" key="1">
    <citation type="submission" date="2024-11" db="EMBL/GenBank/DDBJ databases">
        <authorList>
            <person name="Heng Y.C."/>
            <person name="Lim A.C.H."/>
            <person name="Lee J.K.Y."/>
            <person name="Kittelmann S."/>
        </authorList>
    </citation>
    <scope>NUCLEOTIDE SEQUENCE [LARGE SCALE GENOMIC DNA]</scope>
    <source>
        <strain evidence="1 2">WILCCON 0269</strain>
    </source>
</reference>
<name>A0ABW8SSX0_9CLOT</name>
<gene>
    <name evidence="1" type="ORF">ACJDU8_22980</name>
</gene>